<organism evidence="2 3">
    <name type="scientific">Eumeta variegata</name>
    <name type="common">Bagworm moth</name>
    <name type="synonym">Eumeta japonica</name>
    <dbReference type="NCBI Taxonomy" id="151549"/>
    <lineage>
        <taxon>Eukaryota</taxon>
        <taxon>Metazoa</taxon>
        <taxon>Ecdysozoa</taxon>
        <taxon>Arthropoda</taxon>
        <taxon>Hexapoda</taxon>
        <taxon>Insecta</taxon>
        <taxon>Pterygota</taxon>
        <taxon>Neoptera</taxon>
        <taxon>Endopterygota</taxon>
        <taxon>Lepidoptera</taxon>
        <taxon>Glossata</taxon>
        <taxon>Ditrysia</taxon>
        <taxon>Tineoidea</taxon>
        <taxon>Psychidae</taxon>
        <taxon>Oiketicinae</taxon>
        <taxon>Eumeta</taxon>
    </lineage>
</organism>
<dbReference type="EMBL" id="BGZK01000426">
    <property type="protein sequence ID" value="GBP42936.1"/>
    <property type="molecule type" value="Genomic_DNA"/>
</dbReference>
<evidence type="ECO:0000313" key="3">
    <source>
        <dbReference type="Proteomes" id="UP000299102"/>
    </source>
</evidence>
<accession>A0A4C1VUR0</accession>
<dbReference type="Proteomes" id="UP000299102">
    <property type="component" value="Unassembled WGS sequence"/>
</dbReference>
<feature type="compositionally biased region" description="Basic and acidic residues" evidence="1">
    <location>
        <begin position="89"/>
        <end position="105"/>
    </location>
</feature>
<name>A0A4C1VUR0_EUMVA</name>
<evidence type="ECO:0000256" key="1">
    <source>
        <dbReference type="SAM" id="MobiDB-lite"/>
    </source>
</evidence>
<feature type="compositionally biased region" description="Low complexity" evidence="1">
    <location>
        <begin position="7"/>
        <end position="17"/>
    </location>
</feature>
<proteinExistence type="predicted"/>
<feature type="compositionally biased region" description="Low complexity" evidence="1">
    <location>
        <begin position="42"/>
        <end position="55"/>
    </location>
</feature>
<sequence length="154" mass="16937">MDRDQSDFTGSTSVSSSELREDDSIPKKTRKSSKKTAPGLKSADSSSGDADVSAVDNDRSTQSIQNSRQTFANSAPATLNENLKRVRRKIGDHTKDNKVLQERNRKQGYQSENSKSTIKTVGLVTLAPGNKGKFLCKLVFTRHCRCPSKVQVMS</sequence>
<dbReference type="AlphaFoldDB" id="A0A4C1VUR0"/>
<feature type="region of interest" description="Disordered" evidence="1">
    <location>
        <begin position="1"/>
        <end position="113"/>
    </location>
</feature>
<protein>
    <submittedName>
        <fullName evidence="2">Uncharacterized protein</fullName>
    </submittedName>
</protein>
<evidence type="ECO:0000313" key="2">
    <source>
        <dbReference type="EMBL" id="GBP42936.1"/>
    </source>
</evidence>
<gene>
    <name evidence="2" type="ORF">EVAR_87316_1</name>
</gene>
<reference evidence="2 3" key="1">
    <citation type="journal article" date="2019" name="Commun. Biol.">
        <title>The bagworm genome reveals a unique fibroin gene that provides high tensile strength.</title>
        <authorList>
            <person name="Kono N."/>
            <person name="Nakamura H."/>
            <person name="Ohtoshi R."/>
            <person name="Tomita M."/>
            <person name="Numata K."/>
            <person name="Arakawa K."/>
        </authorList>
    </citation>
    <scope>NUCLEOTIDE SEQUENCE [LARGE SCALE GENOMIC DNA]</scope>
</reference>
<keyword evidence="3" id="KW-1185">Reference proteome</keyword>
<feature type="compositionally biased region" description="Polar residues" evidence="1">
    <location>
        <begin position="60"/>
        <end position="81"/>
    </location>
</feature>
<comment type="caution">
    <text evidence="2">The sequence shown here is derived from an EMBL/GenBank/DDBJ whole genome shotgun (WGS) entry which is preliminary data.</text>
</comment>